<dbReference type="Pfam" id="PF10604">
    <property type="entry name" value="Polyketide_cyc2"/>
    <property type="match status" value="1"/>
</dbReference>
<dbReference type="OrthoDB" id="5148624at2"/>
<sequence length="148" mass="17039">MTKELHTRSTHVDAPVEKVFDYVKDPHHFFEAFDEEWRRHMAIVDVHMTPEGVGTTARLMGRMFLVFHMEWTLTREEYVPNERIVDKANTGGVWSFTFAPDETGTMLTGSFGWDSKVPIVGEVMDRFGWNGDSDLDLMLANLKKAIET</sequence>
<evidence type="ECO:0000313" key="2">
    <source>
        <dbReference type="Proteomes" id="UP000316747"/>
    </source>
</evidence>
<protein>
    <submittedName>
        <fullName evidence="1">Uncharacterized protein YndB with AHSA1/START domain</fullName>
    </submittedName>
</protein>
<dbReference type="Proteomes" id="UP000316747">
    <property type="component" value="Unassembled WGS sequence"/>
</dbReference>
<proteinExistence type="predicted"/>
<dbReference type="AlphaFoldDB" id="A0A543H9S9"/>
<reference evidence="1 2" key="1">
    <citation type="submission" date="2019-06" db="EMBL/GenBank/DDBJ databases">
        <title>Genome sequencing of plant associated microbes to promote plant fitness in Sorghum bicolor and Oryza sativa.</title>
        <authorList>
            <person name="Coleman-Derr D."/>
        </authorList>
    </citation>
    <scope>NUCLEOTIDE SEQUENCE [LARGE SCALE GENOMIC DNA]</scope>
    <source>
        <strain evidence="1 2">KV-663</strain>
    </source>
</reference>
<name>A0A543H9S9_9MICO</name>
<dbReference type="SUPFAM" id="SSF55961">
    <property type="entry name" value="Bet v1-like"/>
    <property type="match status" value="1"/>
</dbReference>
<dbReference type="InterPro" id="IPR019587">
    <property type="entry name" value="Polyketide_cyclase/dehydratase"/>
</dbReference>
<dbReference type="Gene3D" id="3.30.530.20">
    <property type="match status" value="1"/>
</dbReference>
<organism evidence="1 2">
    <name type="scientific">Humibacillus xanthopallidus</name>
    <dbReference type="NCBI Taxonomy" id="412689"/>
    <lineage>
        <taxon>Bacteria</taxon>
        <taxon>Bacillati</taxon>
        <taxon>Actinomycetota</taxon>
        <taxon>Actinomycetes</taxon>
        <taxon>Micrococcales</taxon>
        <taxon>Intrasporangiaceae</taxon>
        <taxon>Humibacillus</taxon>
    </lineage>
</organism>
<keyword evidence="2" id="KW-1185">Reference proteome</keyword>
<dbReference type="InterPro" id="IPR023393">
    <property type="entry name" value="START-like_dom_sf"/>
</dbReference>
<dbReference type="EMBL" id="VFPM01000005">
    <property type="protein sequence ID" value="TQM55084.1"/>
    <property type="molecule type" value="Genomic_DNA"/>
</dbReference>
<evidence type="ECO:0000313" key="1">
    <source>
        <dbReference type="EMBL" id="TQM55084.1"/>
    </source>
</evidence>
<comment type="caution">
    <text evidence="1">The sequence shown here is derived from an EMBL/GenBank/DDBJ whole genome shotgun (WGS) entry which is preliminary data.</text>
</comment>
<accession>A0A543H9S9</accession>
<gene>
    <name evidence="1" type="ORF">FBY41_4408</name>
</gene>
<dbReference type="RefSeq" id="WP_141847185.1">
    <property type="nucleotide sequence ID" value="NZ_VFPM01000005.1"/>
</dbReference>